<gene>
    <name evidence="3" type="ORF">BCR38DRAFT_342340</name>
</gene>
<accession>A0A1Y2E1K8</accession>
<sequence length="954" mass="105248">MAGSASGISLPNSSFFNIYTDGGPVARTSPAPVLPGGRCNFVDLSHGANGPKCGCRRFWSRGTGGPGGFSGYSNGDFAGTEADQVAWCMCSHHACYHDDDTQGGQVATVTTLAADGGQENERPRINREPLTPVVQELSFQMPPVADQSRDFHTINNASFGANIQGGTYTPQGETATPAPEPSLPDTLSWSNFTQTPLGQQKTSPLPPIPSQCLLSSQPSSTTSSARIAYHRPFAGTGLQTFSGVKSKLREAQLNQDDDISPPNKDAVTPSQLSDTVQGHELRLDRLEHASFSNDHEDCHEKHDQADLRVTELESRVEEMEKMLNDSSSTTSRHHHFRATCADESAASTVSVSTDASGHTDRAELFSQLQALKAQLSQLQGLSSFPSYTRPWEVEVVFLPFPLKGVWLPSRDFPSQRRSGGDGVNFDQWTQLPDTVSAMEPSSPGFNEWIGPELQSDWLLPRACAPNKMVDKRLRSRGLVKNVLVRGPDARSIEQAISAAFGTLFRTLSRMQANVSMHSRVHQYLGIQQPWVPLRKVHKDSRLRFLSPAEMVTPAMWDVSFLSSSVVMKATGVHRLFITQPEAYLQDLDAYDNGWSWHRLRELSRVYPDSQSSQQDVPEADAMEDCWAWNDKLDEHPSSPTTSQFLSLRQAEQPRFKSASMSPSQQHFLMGRSPSLSISRTRAQSPLVPLNERKPSVSRPPRVRTTSMPPALPPMSSPSQAQRRLASARLSNIHPYPYDGRLSPQLTRTNMNMGHSWAITKRTRSSRSPSGPVSARMRNTPRWITASPSPIPEGFVHGGGGNSAACRQTTPLYYATPYSNAPYVDTRHHRGVIEPDDDEGSGTNSYDMADVNNAHGSEDDESSGYEDDSVMLDLGHPRTRNEDDEDWQEAQHPLPEDEPWPGIEDEENRDPEALALEAEKRSRQSSVPSEYPSTQRAWTAGQEEFSVFEDGDGGR</sequence>
<dbReference type="RefSeq" id="XP_040716564.1">
    <property type="nucleotide sequence ID" value="XM_040855938.1"/>
</dbReference>
<reference evidence="3 4" key="1">
    <citation type="submission" date="2016-07" db="EMBL/GenBank/DDBJ databases">
        <title>Pervasive Adenine N6-methylation of Active Genes in Fungi.</title>
        <authorList>
            <consortium name="DOE Joint Genome Institute"/>
            <person name="Mondo S.J."/>
            <person name="Dannebaum R.O."/>
            <person name="Kuo R.C."/>
            <person name="Labutti K."/>
            <person name="Haridas S."/>
            <person name="Kuo A."/>
            <person name="Salamov A."/>
            <person name="Ahrendt S.R."/>
            <person name="Lipzen A."/>
            <person name="Sullivan W."/>
            <person name="Andreopoulos W.B."/>
            <person name="Clum A."/>
            <person name="Lindquist E."/>
            <person name="Daum C."/>
            <person name="Ramamoorthy G.K."/>
            <person name="Gryganskyi A."/>
            <person name="Culley D."/>
            <person name="Magnuson J.K."/>
            <person name="James T.Y."/>
            <person name="O'Malley M.A."/>
            <person name="Stajich J.E."/>
            <person name="Spatafora J.W."/>
            <person name="Visel A."/>
            <person name="Grigoriev I.V."/>
        </authorList>
    </citation>
    <scope>NUCLEOTIDE SEQUENCE [LARGE SCALE GENOMIC DNA]</scope>
    <source>
        <strain evidence="3 4">CBS 129021</strain>
    </source>
</reference>
<keyword evidence="1" id="KW-0175">Coiled coil</keyword>
<feature type="compositionally biased region" description="Polar residues" evidence="2">
    <location>
        <begin position="923"/>
        <end position="936"/>
    </location>
</feature>
<feature type="compositionally biased region" description="Acidic residues" evidence="2">
    <location>
        <begin position="895"/>
        <end position="908"/>
    </location>
</feature>
<protein>
    <submittedName>
        <fullName evidence="3">Uncharacterized protein</fullName>
    </submittedName>
</protein>
<name>A0A1Y2E1K8_9PEZI</name>
<evidence type="ECO:0000313" key="4">
    <source>
        <dbReference type="Proteomes" id="UP000193689"/>
    </source>
</evidence>
<feature type="region of interest" description="Disordered" evidence="2">
    <location>
        <begin position="167"/>
        <end position="187"/>
    </location>
</feature>
<feature type="compositionally biased region" description="Acidic residues" evidence="2">
    <location>
        <begin position="857"/>
        <end position="869"/>
    </location>
</feature>
<dbReference type="AlphaFoldDB" id="A0A1Y2E1K8"/>
<keyword evidence="4" id="KW-1185">Reference proteome</keyword>
<feature type="compositionally biased region" description="Acidic residues" evidence="2">
    <location>
        <begin position="945"/>
        <end position="954"/>
    </location>
</feature>
<feature type="region of interest" description="Disordered" evidence="2">
    <location>
        <begin position="254"/>
        <end position="274"/>
    </location>
</feature>
<feature type="region of interest" description="Disordered" evidence="2">
    <location>
        <begin position="681"/>
        <end position="718"/>
    </location>
</feature>
<proteinExistence type="predicted"/>
<comment type="caution">
    <text evidence="3">The sequence shown here is derived from an EMBL/GenBank/DDBJ whole genome shotgun (WGS) entry which is preliminary data.</text>
</comment>
<evidence type="ECO:0000256" key="2">
    <source>
        <dbReference type="SAM" id="MobiDB-lite"/>
    </source>
</evidence>
<feature type="coiled-coil region" evidence="1">
    <location>
        <begin position="302"/>
        <end position="329"/>
    </location>
</feature>
<dbReference type="Proteomes" id="UP000193689">
    <property type="component" value="Unassembled WGS sequence"/>
</dbReference>
<evidence type="ECO:0000256" key="1">
    <source>
        <dbReference type="SAM" id="Coils"/>
    </source>
</evidence>
<feature type="compositionally biased region" description="Low complexity" evidence="2">
    <location>
        <begin position="696"/>
        <end position="708"/>
    </location>
</feature>
<evidence type="ECO:0000313" key="3">
    <source>
        <dbReference type="EMBL" id="ORY65412.1"/>
    </source>
</evidence>
<organism evidence="3 4">
    <name type="scientific">Pseudomassariella vexata</name>
    <dbReference type="NCBI Taxonomy" id="1141098"/>
    <lineage>
        <taxon>Eukaryota</taxon>
        <taxon>Fungi</taxon>
        <taxon>Dikarya</taxon>
        <taxon>Ascomycota</taxon>
        <taxon>Pezizomycotina</taxon>
        <taxon>Sordariomycetes</taxon>
        <taxon>Xylariomycetidae</taxon>
        <taxon>Amphisphaeriales</taxon>
        <taxon>Pseudomassariaceae</taxon>
        <taxon>Pseudomassariella</taxon>
    </lineage>
</organism>
<dbReference type="STRING" id="1141098.A0A1Y2E1K8"/>
<dbReference type="OrthoDB" id="5427134at2759"/>
<feature type="region of interest" description="Disordered" evidence="2">
    <location>
        <begin position="819"/>
        <end position="954"/>
    </location>
</feature>
<feature type="compositionally biased region" description="Polar residues" evidence="2">
    <location>
        <begin position="637"/>
        <end position="646"/>
    </location>
</feature>
<dbReference type="EMBL" id="MCFJ01000006">
    <property type="protein sequence ID" value="ORY65412.1"/>
    <property type="molecule type" value="Genomic_DNA"/>
</dbReference>
<feature type="region of interest" description="Disordered" evidence="2">
    <location>
        <begin position="631"/>
        <end position="666"/>
    </location>
</feature>
<dbReference type="InParanoid" id="A0A1Y2E1K8"/>
<dbReference type="GeneID" id="63772150"/>